<dbReference type="PANTHER" id="PTHR43366:SF1">
    <property type="entry name" value="PYRUVATE SYNTHASE SUBUNIT PORC"/>
    <property type="match status" value="1"/>
</dbReference>
<dbReference type="EMBL" id="JACQWF010000308">
    <property type="protein sequence ID" value="MBI4596091.1"/>
    <property type="molecule type" value="Genomic_DNA"/>
</dbReference>
<dbReference type="InterPro" id="IPR002869">
    <property type="entry name" value="Pyrv_flavodox_OxRed_cen"/>
</dbReference>
<name>A0A933GLI1_UNCTE</name>
<evidence type="ECO:0000313" key="3">
    <source>
        <dbReference type="EMBL" id="MBI4596091.1"/>
    </source>
</evidence>
<sequence>MKEFRFHGRGGQGAVTAAQLLAVAAFNEGRYAQSFPLFGGERRGAPVAAFTRISDEIIEIRSQIYAPDYVIVLDASLLKYGNPFSGLKPDGWAILNSQKRPLEIKRKFNITGKICCVDANKISMDIYGQTAIPIANISILGALCSADGVVNLDSIIEALREFFPPQKIEENAQAARRAFEQTVIA</sequence>
<accession>A0A933GLI1</accession>
<dbReference type="PANTHER" id="PTHR43366">
    <property type="entry name" value="PYRUVATE SYNTHASE SUBUNIT PORC"/>
    <property type="match status" value="1"/>
</dbReference>
<dbReference type="AlphaFoldDB" id="A0A933GLI1"/>
<evidence type="ECO:0000313" key="4">
    <source>
        <dbReference type="Proteomes" id="UP000772181"/>
    </source>
</evidence>
<organism evidence="3 4">
    <name type="scientific">Tectimicrobiota bacterium</name>
    <dbReference type="NCBI Taxonomy" id="2528274"/>
    <lineage>
        <taxon>Bacteria</taxon>
        <taxon>Pseudomonadati</taxon>
        <taxon>Nitrospinota/Tectimicrobiota group</taxon>
        <taxon>Candidatus Tectimicrobiota</taxon>
    </lineage>
</organism>
<dbReference type="InterPro" id="IPR019752">
    <property type="entry name" value="Pyrv/ketoisovalerate_OxRed_cat"/>
</dbReference>
<comment type="caution">
    <text evidence="3">The sequence shown here is derived from an EMBL/GenBank/DDBJ whole genome shotgun (WGS) entry which is preliminary data.</text>
</comment>
<reference evidence="3" key="1">
    <citation type="submission" date="2020-07" db="EMBL/GenBank/DDBJ databases">
        <title>Huge and variable diversity of episymbiotic CPR bacteria and DPANN archaea in groundwater ecosystems.</title>
        <authorList>
            <person name="He C.Y."/>
            <person name="Keren R."/>
            <person name="Whittaker M."/>
            <person name="Farag I.F."/>
            <person name="Doudna J."/>
            <person name="Cate J.H.D."/>
            <person name="Banfield J.F."/>
        </authorList>
    </citation>
    <scope>NUCLEOTIDE SEQUENCE</scope>
    <source>
        <strain evidence="3">NC_groundwater_1482_Ag_S-0.65um_47_24</strain>
    </source>
</reference>
<dbReference type="InterPro" id="IPR051626">
    <property type="entry name" value="Oxidoreductase_gamma_subunit"/>
</dbReference>
<dbReference type="Pfam" id="PF01558">
    <property type="entry name" value="POR"/>
    <property type="match status" value="1"/>
</dbReference>
<dbReference type="Proteomes" id="UP000772181">
    <property type="component" value="Unassembled WGS sequence"/>
</dbReference>
<dbReference type="InterPro" id="IPR011894">
    <property type="entry name" value="PorC_KorC"/>
</dbReference>
<dbReference type="GO" id="GO:0016625">
    <property type="term" value="F:oxidoreductase activity, acting on the aldehyde or oxo group of donors, iron-sulfur protein as acceptor"/>
    <property type="evidence" value="ECO:0007669"/>
    <property type="project" value="InterPro"/>
</dbReference>
<evidence type="ECO:0000259" key="2">
    <source>
        <dbReference type="Pfam" id="PF01558"/>
    </source>
</evidence>
<dbReference type="NCBIfam" id="TIGR02175">
    <property type="entry name" value="PorC_KorC"/>
    <property type="match status" value="1"/>
</dbReference>
<feature type="domain" description="Pyruvate/ketoisovalerate oxidoreductase catalytic" evidence="2">
    <location>
        <begin position="10"/>
        <end position="180"/>
    </location>
</feature>
<keyword evidence="1" id="KW-0560">Oxidoreductase</keyword>
<evidence type="ECO:0000256" key="1">
    <source>
        <dbReference type="ARBA" id="ARBA00023002"/>
    </source>
</evidence>
<gene>
    <name evidence="3" type="ORF">HY730_06900</name>
</gene>
<dbReference type="Gene3D" id="3.40.920.10">
    <property type="entry name" value="Pyruvate-ferredoxin oxidoreductase, PFOR, domain III"/>
    <property type="match status" value="1"/>
</dbReference>
<dbReference type="SUPFAM" id="SSF53323">
    <property type="entry name" value="Pyruvate-ferredoxin oxidoreductase, PFOR, domain III"/>
    <property type="match status" value="1"/>
</dbReference>
<protein>
    <submittedName>
        <fullName evidence="3">2-oxoacid:acceptor oxidoreductase family protein</fullName>
    </submittedName>
</protein>
<proteinExistence type="predicted"/>